<feature type="chain" id="PRO_5020797818" evidence="13">
    <location>
        <begin position="26"/>
        <end position="997"/>
    </location>
</feature>
<evidence type="ECO:0000256" key="11">
    <source>
        <dbReference type="ARBA" id="ARBA00023180"/>
    </source>
</evidence>
<dbReference type="SUPFAM" id="SSF52058">
    <property type="entry name" value="L domain-like"/>
    <property type="match status" value="3"/>
</dbReference>
<evidence type="ECO:0000256" key="8">
    <source>
        <dbReference type="ARBA" id="ARBA00022989"/>
    </source>
</evidence>
<keyword evidence="6 13" id="KW-0732">Signal</keyword>
<organism evidence="16 17">
    <name type="scientific">Camellia sinensis var. sinensis</name>
    <name type="common">China tea</name>
    <dbReference type="NCBI Taxonomy" id="542762"/>
    <lineage>
        <taxon>Eukaryota</taxon>
        <taxon>Viridiplantae</taxon>
        <taxon>Streptophyta</taxon>
        <taxon>Embryophyta</taxon>
        <taxon>Tracheophyta</taxon>
        <taxon>Spermatophyta</taxon>
        <taxon>Magnoliopsida</taxon>
        <taxon>eudicotyledons</taxon>
        <taxon>Gunneridae</taxon>
        <taxon>Pentapetalae</taxon>
        <taxon>asterids</taxon>
        <taxon>Ericales</taxon>
        <taxon>Theaceae</taxon>
        <taxon>Camellia</taxon>
    </lineage>
</organism>
<feature type="domain" description="Disease resistance R13L4/SHOC-2-like LRR" evidence="15">
    <location>
        <begin position="269"/>
        <end position="368"/>
    </location>
</feature>
<feature type="signal peptide" evidence="13">
    <location>
        <begin position="1"/>
        <end position="25"/>
    </location>
</feature>
<gene>
    <name evidence="16" type="ORF">TEA_029731</name>
</gene>
<comment type="similarity">
    <text evidence="2">Belongs to the RLP family.</text>
</comment>
<dbReference type="Pfam" id="PF00560">
    <property type="entry name" value="LRR_1"/>
    <property type="match status" value="2"/>
</dbReference>
<dbReference type="GO" id="GO:0051707">
    <property type="term" value="P:response to other organism"/>
    <property type="evidence" value="ECO:0007669"/>
    <property type="project" value="UniProtKB-ARBA"/>
</dbReference>
<evidence type="ECO:0000256" key="12">
    <source>
        <dbReference type="SAM" id="Phobius"/>
    </source>
</evidence>
<dbReference type="InterPro" id="IPR001611">
    <property type="entry name" value="Leu-rich_rpt"/>
</dbReference>
<dbReference type="STRING" id="542762.A0A4S4EBX3"/>
<dbReference type="Proteomes" id="UP000306102">
    <property type="component" value="Unassembled WGS sequence"/>
</dbReference>
<protein>
    <submittedName>
        <fullName evidence="16">Uncharacterized protein</fullName>
    </submittedName>
</protein>
<evidence type="ECO:0000256" key="9">
    <source>
        <dbReference type="ARBA" id="ARBA00023136"/>
    </source>
</evidence>
<evidence type="ECO:0000256" key="2">
    <source>
        <dbReference type="ARBA" id="ARBA00009592"/>
    </source>
</evidence>
<dbReference type="Pfam" id="PF23598">
    <property type="entry name" value="LRR_14"/>
    <property type="match status" value="1"/>
</dbReference>
<dbReference type="PANTHER" id="PTHR48061">
    <property type="entry name" value="LEUCINE-RICH REPEAT RECEPTOR PROTEIN KINASE EMS1-LIKE-RELATED"/>
    <property type="match status" value="1"/>
</dbReference>
<dbReference type="EMBL" id="SDRB02006112">
    <property type="protein sequence ID" value="THG13085.1"/>
    <property type="molecule type" value="Genomic_DNA"/>
</dbReference>
<evidence type="ECO:0000256" key="13">
    <source>
        <dbReference type="SAM" id="SignalP"/>
    </source>
</evidence>
<sequence length="997" mass="110978">MGSSLYLYSLLLLCCFFHLIILSNSSSSPPPLCHEDESSALLEFKHSFFINKSASSDPLAYPKVESWRLEGKSNDCCSWDGVECDHHTGHVIGLDLSSSFLYGSFNSNSSLFNLVHLRGINLADNDFNYSQIPSKIAHLSSLRSLNLSYSLFYGQIPSEISNLSKLVFLDLSGGWYFSDLLNLEKPNLEDLLKNLTKLKVVDLSWVNISSTVTSDLSNMSLLTTLRLQGCGLYGKFPTSIFRLPNLQFLNVEDNENLTGCLPEFHRTSPLKALGIARTNFFGMLPDSIGNLESLSILALNECNFSGMLPASLGNLAQLTILHLGTNHFWGKIPSSLSNLTQLTYLHLGNNNFDVGARSLILGKLSKLSFIDLEGMKIHGDIPQSLANMTQLSYLSLRSNELLGQIPSWLMNATQLIALDLSHNQLQGTIPSSISQLEHLEYFNFADNNLIGKVKIDIFLKLLNLNSFYLSGNKLTVLSKNSTNTTLPKIMALGLLSCNLREFPDFLRFQDELRIVFLGDNNIHGQIPTWFCNTSKETMEVLALPYNFLTGFEQHLDVIPWQSLKVLELSFNRMQGSLPIPSPSLIYYGFSDNLLTGEIPPSFCQHYSTRVLDLSNNNLSGTIPQCLANFSDSLLVLNLSYNNFHGTIPQIFMNGNQLKLIDLSQNQLRGQVPRSLENCTMLEILVIGNNQIDDTFPFWLGALPQLKVLVLRSNSFHGAIGNHKTNLMFPMLHIIDLSHNGFSGNLPSDYFHNWNAMKMAKTETWTYMQEASESLIAGTWTVPLVYNYSVTLANKGTQRLYEHIQTAFVVLDLSNNKFKGDIPESLGSLSGLQVLNISNNNLTGVIPSSLANLTDLESLDLSQNQLSGEIPQQLTQLTFLEFLNVSHNHLAGPIPHGNQFDTFENSSYYENSGLCGNPLSKLCGNSRSSPPPPSLSFQSDDSKFPSGVDWIVIFMGLGSGLIVGLVIGQALTTRYHEWFVMTFGKGNQTQRRKKGRRN</sequence>
<evidence type="ECO:0000256" key="10">
    <source>
        <dbReference type="ARBA" id="ARBA00023170"/>
    </source>
</evidence>
<keyword evidence="5 12" id="KW-0812">Transmembrane</keyword>
<dbReference type="GO" id="GO:0005886">
    <property type="term" value="C:plasma membrane"/>
    <property type="evidence" value="ECO:0007669"/>
    <property type="project" value="UniProtKB-SubCell"/>
</dbReference>
<accession>A0A4S4EBX3</accession>
<name>A0A4S4EBX3_CAMSN</name>
<evidence type="ECO:0000256" key="6">
    <source>
        <dbReference type="ARBA" id="ARBA00022729"/>
    </source>
</evidence>
<feature type="domain" description="Leucine-rich repeat-containing N-terminal plant-type" evidence="14">
    <location>
        <begin position="34"/>
        <end position="85"/>
    </location>
</feature>
<dbReference type="GO" id="GO:0006952">
    <property type="term" value="P:defense response"/>
    <property type="evidence" value="ECO:0007669"/>
    <property type="project" value="UniProtKB-ARBA"/>
</dbReference>
<comment type="subcellular location">
    <subcellularLocation>
        <location evidence="1">Cell membrane</location>
        <topology evidence="1">Single-pass type I membrane protein</topology>
    </subcellularLocation>
</comment>
<feature type="transmembrane region" description="Helical" evidence="12">
    <location>
        <begin position="949"/>
        <end position="970"/>
    </location>
</feature>
<keyword evidence="9 12" id="KW-0472">Membrane</keyword>
<dbReference type="FunFam" id="3.80.10.10:FF:000095">
    <property type="entry name" value="LRR receptor-like serine/threonine-protein kinase GSO1"/>
    <property type="match status" value="1"/>
</dbReference>
<dbReference type="FunFam" id="3.80.10.10:FF:000213">
    <property type="entry name" value="Tyrosine-sulfated glycopeptide receptor 1"/>
    <property type="match status" value="1"/>
</dbReference>
<keyword evidence="3" id="KW-1003">Cell membrane</keyword>
<keyword evidence="7" id="KW-0677">Repeat</keyword>
<dbReference type="InterPro" id="IPR032675">
    <property type="entry name" value="LRR_dom_sf"/>
</dbReference>
<evidence type="ECO:0000256" key="4">
    <source>
        <dbReference type="ARBA" id="ARBA00022614"/>
    </source>
</evidence>
<dbReference type="PRINTS" id="PR00019">
    <property type="entry name" value="LEURICHRPT"/>
</dbReference>
<evidence type="ECO:0000259" key="15">
    <source>
        <dbReference type="Pfam" id="PF23598"/>
    </source>
</evidence>
<comment type="caution">
    <text evidence="16">The sequence shown here is derived from an EMBL/GenBank/DDBJ whole genome shotgun (WGS) entry which is preliminary data.</text>
</comment>
<dbReference type="AlphaFoldDB" id="A0A4S4EBX3"/>
<dbReference type="Gene3D" id="3.80.10.10">
    <property type="entry name" value="Ribonuclease Inhibitor"/>
    <property type="match status" value="3"/>
</dbReference>
<evidence type="ECO:0000256" key="5">
    <source>
        <dbReference type="ARBA" id="ARBA00022692"/>
    </source>
</evidence>
<keyword evidence="8 12" id="KW-1133">Transmembrane helix</keyword>
<dbReference type="Pfam" id="PF08263">
    <property type="entry name" value="LRRNT_2"/>
    <property type="match status" value="1"/>
</dbReference>
<dbReference type="Pfam" id="PF13855">
    <property type="entry name" value="LRR_8"/>
    <property type="match status" value="3"/>
</dbReference>
<evidence type="ECO:0000256" key="1">
    <source>
        <dbReference type="ARBA" id="ARBA00004251"/>
    </source>
</evidence>
<evidence type="ECO:0000256" key="3">
    <source>
        <dbReference type="ARBA" id="ARBA00022475"/>
    </source>
</evidence>
<dbReference type="FunFam" id="3.80.10.10:FF:000041">
    <property type="entry name" value="LRR receptor-like serine/threonine-protein kinase ERECTA"/>
    <property type="match status" value="1"/>
</dbReference>
<keyword evidence="11" id="KW-0325">Glycoprotein</keyword>
<keyword evidence="17" id="KW-1185">Reference proteome</keyword>
<dbReference type="InterPro" id="IPR055414">
    <property type="entry name" value="LRR_R13L4/SHOC2-like"/>
</dbReference>
<evidence type="ECO:0000259" key="14">
    <source>
        <dbReference type="Pfam" id="PF08263"/>
    </source>
</evidence>
<reference evidence="16 17" key="1">
    <citation type="journal article" date="2018" name="Proc. Natl. Acad. Sci. U.S.A.">
        <title>Draft genome sequence of Camellia sinensis var. sinensis provides insights into the evolution of the tea genome and tea quality.</title>
        <authorList>
            <person name="Wei C."/>
            <person name="Yang H."/>
            <person name="Wang S."/>
            <person name="Zhao J."/>
            <person name="Liu C."/>
            <person name="Gao L."/>
            <person name="Xia E."/>
            <person name="Lu Y."/>
            <person name="Tai Y."/>
            <person name="She G."/>
            <person name="Sun J."/>
            <person name="Cao H."/>
            <person name="Tong W."/>
            <person name="Gao Q."/>
            <person name="Li Y."/>
            <person name="Deng W."/>
            <person name="Jiang X."/>
            <person name="Wang W."/>
            <person name="Chen Q."/>
            <person name="Zhang S."/>
            <person name="Li H."/>
            <person name="Wu J."/>
            <person name="Wang P."/>
            <person name="Li P."/>
            <person name="Shi C."/>
            <person name="Zheng F."/>
            <person name="Jian J."/>
            <person name="Huang B."/>
            <person name="Shan D."/>
            <person name="Shi M."/>
            <person name="Fang C."/>
            <person name="Yue Y."/>
            <person name="Li F."/>
            <person name="Li D."/>
            <person name="Wei S."/>
            <person name="Han B."/>
            <person name="Jiang C."/>
            <person name="Yin Y."/>
            <person name="Xia T."/>
            <person name="Zhang Z."/>
            <person name="Bennetzen J.L."/>
            <person name="Zhao S."/>
            <person name="Wan X."/>
        </authorList>
    </citation>
    <scope>NUCLEOTIDE SEQUENCE [LARGE SCALE GENOMIC DNA]</scope>
    <source>
        <strain evidence="17">cv. Shuchazao</strain>
        <tissue evidence="16">Leaf</tissue>
    </source>
</reference>
<dbReference type="InterPro" id="IPR013210">
    <property type="entry name" value="LRR_N_plant-typ"/>
</dbReference>
<evidence type="ECO:0000313" key="16">
    <source>
        <dbReference type="EMBL" id="THG13085.1"/>
    </source>
</evidence>
<evidence type="ECO:0000256" key="7">
    <source>
        <dbReference type="ARBA" id="ARBA00022737"/>
    </source>
</evidence>
<proteinExistence type="inferred from homology"/>
<dbReference type="InterPro" id="IPR003591">
    <property type="entry name" value="Leu-rich_rpt_typical-subtyp"/>
</dbReference>
<evidence type="ECO:0000313" key="17">
    <source>
        <dbReference type="Proteomes" id="UP000306102"/>
    </source>
</evidence>
<keyword evidence="10" id="KW-0675">Receptor</keyword>
<dbReference type="InterPro" id="IPR046956">
    <property type="entry name" value="RLP23-like"/>
</dbReference>
<dbReference type="PANTHER" id="PTHR48061:SF12">
    <property type="entry name" value="DISEASE RESISTANCE LIKE PROTEIN"/>
    <property type="match status" value="1"/>
</dbReference>
<keyword evidence="4" id="KW-0433">Leucine-rich repeat</keyword>
<dbReference type="SMART" id="SM00369">
    <property type="entry name" value="LRR_TYP"/>
    <property type="match status" value="7"/>
</dbReference>